<dbReference type="OMA" id="MCAITQL"/>
<feature type="domain" description="Ketopantoate reductase N-terminal" evidence="2">
    <location>
        <begin position="10"/>
        <end position="178"/>
    </location>
</feature>
<dbReference type="Gene3D" id="1.10.1040.10">
    <property type="entry name" value="N-(1-d-carboxylethyl)-l-norvaline Dehydrogenase, domain 2"/>
    <property type="match status" value="1"/>
</dbReference>
<organism evidence="4 5">
    <name type="scientific">Lachancea fermentati</name>
    <name type="common">Zygosaccharomyces fermentati</name>
    <dbReference type="NCBI Taxonomy" id="4955"/>
    <lineage>
        <taxon>Eukaryota</taxon>
        <taxon>Fungi</taxon>
        <taxon>Dikarya</taxon>
        <taxon>Ascomycota</taxon>
        <taxon>Saccharomycotina</taxon>
        <taxon>Saccharomycetes</taxon>
        <taxon>Saccharomycetales</taxon>
        <taxon>Saccharomycetaceae</taxon>
        <taxon>Lachancea</taxon>
    </lineage>
</organism>
<keyword evidence="1" id="KW-0812">Transmembrane</keyword>
<keyword evidence="1" id="KW-0472">Membrane</keyword>
<dbReference type="Pfam" id="PF02558">
    <property type="entry name" value="ApbA"/>
    <property type="match status" value="1"/>
</dbReference>
<dbReference type="InterPro" id="IPR013328">
    <property type="entry name" value="6PGD_dom2"/>
</dbReference>
<feature type="domain" description="Ketopantoate reductase C-terminal" evidence="3">
    <location>
        <begin position="209"/>
        <end position="334"/>
    </location>
</feature>
<sequence length="362" mass="40567">MSTEKPSCLLIGAGGVGVITAYSLFHADRSNVSMVVRSDYSHIVQEGYKIDSCDYGVVENWKPHQVFKNTVDAARSGSFFDYIVVTVKNIPDGPIQNRVHEVIRPVIESNHDVAPERRTSVLLIQNGIDIEKEILECFDKNKYHLCLLSGVQLIASTKLSPGYIHQKGLDHLIVGAFNPQDALAVQSAKDFVAMYNNEGHNHVEFDPRVRYTRWKKLLYNAAINTTTALVGLDVPRCLQFSQNKKGTEEYIFRPAMREIIAIAASEGITLESELVDFFVTITQNIVYKPSMCVDIEKGQLMELEIILGNPIRIAAQNEVPTPTLSMLYHLLTLLQGKVKEKKGLIHFDEKTARLVDQNNIPA</sequence>
<dbReference type="Gene3D" id="3.40.50.720">
    <property type="entry name" value="NAD(P)-binding Rossmann-like Domain"/>
    <property type="match status" value="1"/>
</dbReference>
<dbReference type="Pfam" id="PF08546">
    <property type="entry name" value="ApbA_C"/>
    <property type="match status" value="1"/>
</dbReference>
<dbReference type="STRING" id="4955.A0A1G4M7R7"/>
<dbReference type="OrthoDB" id="3609at2759"/>
<evidence type="ECO:0000259" key="3">
    <source>
        <dbReference type="Pfam" id="PF08546"/>
    </source>
</evidence>
<dbReference type="FunFam" id="1.10.1040.10:FF:000017">
    <property type="entry name" value="2-dehydropantoate 2-reductase"/>
    <property type="match status" value="1"/>
</dbReference>
<keyword evidence="5" id="KW-1185">Reference proteome</keyword>
<dbReference type="InterPro" id="IPR013752">
    <property type="entry name" value="KPA_reductase"/>
</dbReference>
<dbReference type="PANTHER" id="PTHR21708">
    <property type="entry name" value="PROBABLE 2-DEHYDROPANTOATE 2-REDUCTASE"/>
    <property type="match status" value="1"/>
</dbReference>
<protein>
    <submittedName>
        <fullName evidence="4">LAFE_0B03180g1_1</fullName>
    </submittedName>
</protein>
<gene>
    <name evidence="4" type="ORF">LAFE_0B03180G</name>
</gene>
<dbReference type="GO" id="GO:0005737">
    <property type="term" value="C:cytoplasm"/>
    <property type="evidence" value="ECO:0007669"/>
    <property type="project" value="TreeGrafter"/>
</dbReference>
<evidence type="ECO:0000313" key="4">
    <source>
        <dbReference type="EMBL" id="SCV99818.1"/>
    </source>
</evidence>
<name>A0A1G4M7R7_LACFM</name>
<accession>A0A1G4M7R7</accession>
<evidence type="ECO:0000259" key="2">
    <source>
        <dbReference type="Pfam" id="PF02558"/>
    </source>
</evidence>
<evidence type="ECO:0000313" key="5">
    <source>
        <dbReference type="Proteomes" id="UP000190831"/>
    </source>
</evidence>
<dbReference type="AlphaFoldDB" id="A0A1G4M7R7"/>
<reference evidence="5" key="1">
    <citation type="submission" date="2016-03" db="EMBL/GenBank/DDBJ databases">
        <authorList>
            <person name="Devillers H."/>
        </authorList>
    </citation>
    <scope>NUCLEOTIDE SEQUENCE [LARGE SCALE GENOMIC DNA]</scope>
</reference>
<dbReference type="Proteomes" id="UP000190831">
    <property type="component" value="Chromosome B"/>
</dbReference>
<proteinExistence type="predicted"/>
<dbReference type="InterPro" id="IPR013332">
    <property type="entry name" value="KPR_N"/>
</dbReference>
<dbReference type="SUPFAM" id="SSF48179">
    <property type="entry name" value="6-phosphogluconate dehydrogenase C-terminal domain-like"/>
    <property type="match status" value="1"/>
</dbReference>
<evidence type="ECO:0000256" key="1">
    <source>
        <dbReference type="SAM" id="Phobius"/>
    </source>
</evidence>
<dbReference type="EMBL" id="LT598489">
    <property type="protein sequence ID" value="SCV99818.1"/>
    <property type="molecule type" value="Genomic_DNA"/>
</dbReference>
<dbReference type="InterPro" id="IPR051402">
    <property type="entry name" value="KPR-Related"/>
</dbReference>
<feature type="transmembrane region" description="Helical" evidence="1">
    <location>
        <begin position="7"/>
        <end position="25"/>
    </location>
</feature>
<dbReference type="PANTHER" id="PTHR21708:SF30">
    <property type="entry name" value="2-DEHYDROPANTOATE 2-REDUCTASE-RELATED"/>
    <property type="match status" value="1"/>
</dbReference>
<dbReference type="InterPro" id="IPR008927">
    <property type="entry name" value="6-PGluconate_DH-like_C_sf"/>
</dbReference>
<keyword evidence="1" id="KW-1133">Transmembrane helix</keyword>